<dbReference type="GO" id="GO:0006508">
    <property type="term" value="P:proteolysis"/>
    <property type="evidence" value="ECO:0007669"/>
    <property type="project" value="InterPro"/>
</dbReference>
<dbReference type="eggNOG" id="COG2027">
    <property type="taxonomic scope" value="Bacteria"/>
</dbReference>
<dbReference type="GO" id="GO:0000270">
    <property type="term" value="P:peptidoglycan metabolic process"/>
    <property type="evidence" value="ECO:0007669"/>
    <property type="project" value="TreeGrafter"/>
</dbReference>
<dbReference type="AlphaFoldDB" id="K9WGT2"/>
<dbReference type="RefSeq" id="WP_015183554.1">
    <property type="nucleotide sequence ID" value="NC_019738.1"/>
</dbReference>
<sequence length="443" mass="48227">MVQRLGAGILASGIAALVLKLVGGQPATVLTAQALEWQNMPLFDRMALPDPATETIMNQYLQGLSAQGAVARHQGVWIQSDIAVLAKHKDQVPLPAASLTKIATTLAALKKWGPDHQFETLVSTTGPIQKGVLQGDLVITGGGDPFFVWEEAIALGNSLNQLGIRQVKGNVVIEGDFYMNYQENPALAGQELRQGLNSKLWTPRGFVYRHAIMPKGTPKPQVAIAGGIKVSSFPIPKKILLIRHRSLSLTHILREMNIHSNNNMSEMLTKTMGGTEQRNRLAAKSANLSLDELQLVNGSGLGVENMISPHAACAMLMEVHRFLQPYKLSVMDVFPVSGRDKNGTMYGRHIPLGTAIKTGTLNTVSALAGVIPTRDRGLVWFAIINRGGDVSGFRKQQDIFLQRLVEQWGIQPINATTPPIQNLLGESKRNEKIFGIRAQLKKG</sequence>
<name>K9WGT2_9CYAN</name>
<dbReference type="InterPro" id="IPR000667">
    <property type="entry name" value="Peptidase_S13"/>
</dbReference>
<dbReference type="STRING" id="1173027.Mic7113_3693"/>
<gene>
    <name evidence="3" type="ORF">Mic7113_3693</name>
</gene>
<dbReference type="PANTHER" id="PTHR30023">
    <property type="entry name" value="D-ALANYL-D-ALANINE CARBOXYPEPTIDASE"/>
    <property type="match status" value="1"/>
</dbReference>
<reference evidence="3 4" key="1">
    <citation type="submission" date="2012-06" db="EMBL/GenBank/DDBJ databases">
        <title>Finished chromosome of genome of Microcoleus sp. PCC 7113.</title>
        <authorList>
            <consortium name="US DOE Joint Genome Institute"/>
            <person name="Gugger M."/>
            <person name="Coursin T."/>
            <person name="Rippka R."/>
            <person name="Tandeau De Marsac N."/>
            <person name="Huntemann M."/>
            <person name="Wei C.-L."/>
            <person name="Han J."/>
            <person name="Detter J.C."/>
            <person name="Han C."/>
            <person name="Tapia R."/>
            <person name="Chen A."/>
            <person name="Kyrpides N."/>
            <person name="Mavromatis K."/>
            <person name="Markowitz V."/>
            <person name="Szeto E."/>
            <person name="Ivanova N."/>
            <person name="Pagani I."/>
            <person name="Pati A."/>
            <person name="Goodwin L."/>
            <person name="Nordberg H.P."/>
            <person name="Cantor M.N."/>
            <person name="Hua S.X."/>
            <person name="Woyke T."/>
            <person name="Kerfeld C.A."/>
        </authorList>
    </citation>
    <scope>NUCLEOTIDE SEQUENCE [LARGE SCALE GENOMIC DNA]</scope>
    <source>
        <strain evidence="3 4">PCC 7113</strain>
    </source>
</reference>
<comment type="similarity">
    <text evidence="1">Belongs to the peptidase S13 family.</text>
</comment>
<evidence type="ECO:0000256" key="1">
    <source>
        <dbReference type="ARBA" id="ARBA00006096"/>
    </source>
</evidence>
<dbReference type="HOGENOM" id="CLU_047821_0_0_3"/>
<dbReference type="PRINTS" id="PR00922">
    <property type="entry name" value="DADACBPTASE3"/>
</dbReference>
<dbReference type="Gene3D" id="3.40.710.10">
    <property type="entry name" value="DD-peptidase/beta-lactamase superfamily"/>
    <property type="match status" value="1"/>
</dbReference>
<dbReference type="Gene3D" id="3.50.80.20">
    <property type="entry name" value="D-Ala-D-Ala carboxypeptidase C, peptidase S13"/>
    <property type="match status" value="1"/>
</dbReference>
<keyword evidence="2" id="KW-0378">Hydrolase</keyword>
<evidence type="ECO:0000313" key="3">
    <source>
        <dbReference type="EMBL" id="AFZ19413.1"/>
    </source>
</evidence>
<dbReference type="OrthoDB" id="9802627at2"/>
<dbReference type="Proteomes" id="UP000010471">
    <property type="component" value="Chromosome"/>
</dbReference>
<dbReference type="Pfam" id="PF02113">
    <property type="entry name" value="Peptidase_S13"/>
    <property type="match status" value="2"/>
</dbReference>
<evidence type="ECO:0000256" key="2">
    <source>
        <dbReference type="ARBA" id="ARBA00022801"/>
    </source>
</evidence>
<dbReference type="SUPFAM" id="SSF56601">
    <property type="entry name" value="beta-lactamase/transpeptidase-like"/>
    <property type="match status" value="1"/>
</dbReference>
<keyword evidence="3" id="KW-0121">Carboxypeptidase</keyword>
<organism evidence="3 4">
    <name type="scientific">Allocoleopsis franciscana PCC 7113</name>
    <dbReference type="NCBI Taxonomy" id="1173027"/>
    <lineage>
        <taxon>Bacteria</taxon>
        <taxon>Bacillati</taxon>
        <taxon>Cyanobacteriota</taxon>
        <taxon>Cyanophyceae</taxon>
        <taxon>Coleofasciculales</taxon>
        <taxon>Coleofasciculaceae</taxon>
        <taxon>Allocoleopsis</taxon>
        <taxon>Allocoleopsis franciscana</taxon>
    </lineage>
</organism>
<dbReference type="PANTHER" id="PTHR30023:SF0">
    <property type="entry name" value="PENICILLIN-SENSITIVE CARBOXYPEPTIDASE A"/>
    <property type="match status" value="1"/>
</dbReference>
<dbReference type="GO" id="GO:0004185">
    <property type="term" value="F:serine-type carboxypeptidase activity"/>
    <property type="evidence" value="ECO:0007669"/>
    <property type="project" value="InterPro"/>
</dbReference>
<keyword evidence="3" id="KW-0645">Protease</keyword>
<keyword evidence="4" id="KW-1185">Reference proteome</keyword>
<dbReference type="KEGG" id="mic:Mic7113_3693"/>
<dbReference type="InterPro" id="IPR012338">
    <property type="entry name" value="Beta-lactam/transpept-like"/>
</dbReference>
<accession>K9WGT2</accession>
<protein>
    <submittedName>
        <fullName evidence="3">D-alanyl-D-alanine carboxypeptidase (Penicillin-binding protein 4)</fullName>
    </submittedName>
</protein>
<dbReference type="EMBL" id="CP003630">
    <property type="protein sequence ID" value="AFZ19413.1"/>
    <property type="molecule type" value="Genomic_DNA"/>
</dbReference>
<proteinExistence type="inferred from homology"/>
<dbReference type="PATRIC" id="fig|1173027.3.peg.4060"/>
<evidence type="ECO:0000313" key="4">
    <source>
        <dbReference type="Proteomes" id="UP000010471"/>
    </source>
</evidence>